<evidence type="ECO:0000313" key="3">
    <source>
        <dbReference type="EMBL" id="MDT0380401.1"/>
    </source>
</evidence>
<dbReference type="RefSeq" id="WP_311674157.1">
    <property type="nucleotide sequence ID" value="NZ_JAVREQ010000014.1"/>
</dbReference>
<dbReference type="SUPFAM" id="SSF109854">
    <property type="entry name" value="DinB/YfiT-like putative metalloenzymes"/>
    <property type="match status" value="1"/>
</dbReference>
<dbReference type="Pfam" id="PF11716">
    <property type="entry name" value="MDMPI_N"/>
    <property type="match status" value="1"/>
</dbReference>
<dbReference type="NCBIfam" id="TIGR03083">
    <property type="entry name" value="maleylpyruvate isomerase family mycothiol-dependent enzyme"/>
    <property type="match status" value="1"/>
</dbReference>
<comment type="caution">
    <text evidence="3">The sequence shown here is derived from an EMBL/GenBank/DDBJ whole genome shotgun (WGS) entry which is preliminary data.</text>
</comment>
<protein>
    <submittedName>
        <fullName evidence="3">TIGR03086 family metal-binding protein</fullName>
    </submittedName>
</protein>
<feature type="region of interest" description="Disordered" evidence="1">
    <location>
        <begin position="1"/>
        <end position="32"/>
    </location>
</feature>
<feature type="compositionally biased region" description="Polar residues" evidence="1">
    <location>
        <begin position="1"/>
        <end position="11"/>
    </location>
</feature>
<sequence>MPENTTPENATPRSGAPDGGAGAAAPRPDLRDAADRVAALVAEIRDDELGGPTPCEDMSVGALLDHLMGLTLAFRLAAEKVSAPRGEDGAPPPGPGEPSADRLDPAWRSELPARLDALVTAWRSPAAWEGEAEAGGVVMPAEVMGLVAMNELVVHGWDVARATGRPYACAPETVDGILVFLRRTAEETGGQGAPGLFGPVVPVPGDAPPLDRAVGLAGRDPAWRP</sequence>
<feature type="region of interest" description="Disordered" evidence="1">
    <location>
        <begin position="83"/>
        <end position="104"/>
    </location>
</feature>
<dbReference type="NCBIfam" id="TIGR03086">
    <property type="entry name" value="TIGR03086 family metal-binding protein"/>
    <property type="match status" value="1"/>
</dbReference>
<dbReference type="InterPro" id="IPR017517">
    <property type="entry name" value="Maleyloyr_isom"/>
</dbReference>
<feature type="domain" description="Mycothiol-dependent maleylpyruvate isomerase metal-binding" evidence="2">
    <location>
        <begin position="30"/>
        <end position="160"/>
    </location>
</feature>
<gene>
    <name evidence="3" type="ORF">RM572_16725</name>
</gene>
<keyword evidence="4" id="KW-1185">Reference proteome</keyword>
<evidence type="ECO:0000259" key="2">
    <source>
        <dbReference type="Pfam" id="PF11716"/>
    </source>
</evidence>
<accession>A0ABU2NTT2</accession>
<dbReference type="InterPro" id="IPR017520">
    <property type="entry name" value="CHP03086"/>
</dbReference>
<proteinExistence type="predicted"/>
<evidence type="ECO:0000313" key="4">
    <source>
        <dbReference type="Proteomes" id="UP001183414"/>
    </source>
</evidence>
<name>A0ABU2NTT2_9ACTN</name>
<dbReference type="Gene3D" id="1.20.120.450">
    <property type="entry name" value="dinb family like domain"/>
    <property type="match status" value="1"/>
</dbReference>
<evidence type="ECO:0000256" key="1">
    <source>
        <dbReference type="SAM" id="MobiDB-lite"/>
    </source>
</evidence>
<dbReference type="InterPro" id="IPR034660">
    <property type="entry name" value="DinB/YfiT-like"/>
</dbReference>
<dbReference type="Proteomes" id="UP001183414">
    <property type="component" value="Unassembled WGS sequence"/>
</dbReference>
<reference evidence="4" key="1">
    <citation type="submission" date="2023-07" db="EMBL/GenBank/DDBJ databases">
        <title>30 novel species of actinomycetes from the DSMZ collection.</title>
        <authorList>
            <person name="Nouioui I."/>
        </authorList>
    </citation>
    <scope>NUCLEOTIDE SEQUENCE [LARGE SCALE GENOMIC DNA]</scope>
    <source>
        <strain evidence="4">DSM 42041</strain>
    </source>
</reference>
<dbReference type="InterPro" id="IPR024344">
    <property type="entry name" value="MDMPI_metal-binding"/>
</dbReference>
<dbReference type="EMBL" id="JAVREQ010000014">
    <property type="protein sequence ID" value="MDT0380401.1"/>
    <property type="molecule type" value="Genomic_DNA"/>
</dbReference>
<organism evidence="3 4">
    <name type="scientific">Streptomyces hazeniae</name>
    <dbReference type="NCBI Taxonomy" id="3075538"/>
    <lineage>
        <taxon>Bacteria</taxon>
        <taxon>Bacillati</taxon>
        <taxon>Actinomycetota</taxon>
        <taxon>Actinomycetes</taxon>
        <taxon>Kitasatosporales</taxon>
        <taxon>Streptomycetaceae</taxon>
        <taxon>Streptomyces</taxon>
    </lineage>
</organism>